<protein>
    <recommendedName>
        <fullName evidence="4">Peptidase S8/S53 domain-containing protein</fullName>
    </recommendedName>
</protein>
<keyword evidence="3" id="KW-1185">Reference proteome</keyword>
<comment type="caution">
    <text evidence="2">The sequence shown here is derived from an EMBL/GenBank/DDBJ whole genome shotgun (WGS) entry which is preliminary data.</text>
</comment>
<evidence type="ECO:0008006" key="4">
    <source>
        <dbReference type="Google" id="ProtNLM"/>
    </source>
</evidence>
<evidence type="ECO:0000313" key="3">
    <source>
        <dbReference type="Proteomes" id="UP001498476"/>
    </source>
</evidence>
<comment type="similarity">
    <text evidence="1">Belongs to the peptidase S8 family.</text>
</comment>
<name>A0ABR1HCU1_9HYPO</name>
<reference evidence="2 3" key="1">
    <citation type="journal article" date="2025" name="Microbiol. Resour. Announc.">
        <title>Draft genome sequences for Neonectria magnoliae and Neonectria punicea, canker pathogens of Liriodendron tulipifera and Acer saccharum in West Virginia.</title>
        <authorList>
            <person name="Petronek H.M."/>
            <person name="Kasson M.T."/>
            <person name="Metheny A.M."/>
            <person name="Stauder C.M."/>
            <person name="Lovett B."/>
            <person name="Lynch S.C."/>
            <person name="Garnas J.R."/>
            <person name="Kasson L.R."/>
            <person name="Stajich J.E."/>
        </authorList>
    </citation>
    <scope>NUCLEOTIDE SEQUENCE [LARGE SCALE GENOMIC DNA]</scope>
    <source>
        <strain evidence="2 3">NRRL 64653</strain>
    </source>
</reference>
<comment type="caution">
    <text evidence="1">Lacks conserved residue(s) required for the propagation of feature annotation.</text>
</comment>
<gene>
    <name evidence="2" type="ORF">QQX98_003765</name>
</gene>
<dbReference type="Proteomes" id="UP001498476">
    <property type="component" value="Unassembled WGS sequence"/>
</dbReference>
<accession>A0ABR1HCU1</accession>
<proteinExistence type="inferred from homology"/>
<dbReference type="Gene3D" id="3.40.50.200">
    <property type="entry name" value="Peptidase S8/S53 domain"/>
    <property type="match status" value="1"/>
</dbReference>
<sequence>MDYTDDLYHRWYNCPGESLEPVDRDPARHGTALTCLLLRLAPGTAVYVVRVARDSSGLEDASGIIGKDILHAIKELDVDIVSVSFGFLDEVESIGDAIVEAERIKGRKVPFFAVANNDGLNGPEIFPAFAEHVIAIRGTNHDGSFISQYNLRSRNHKAGS</sequence>
<dbReference type="EMBL" id="JAZAVJ010000044">
    <property type="protein sequence ID" value="KAK7418747.1"/>
    <property type="molecule type" value="Genomic_DNA"/>
</dbReference>
<dbReference type="InterPro" id="IPR036852">
    <property type="entry name" value="Peptidase_S8/S53_dom_sf"/>
</dbReference>
<evidence type="ECO:0000256" key="1">
    <source>
        <dbReference type="PROSITE-ProRule" id="PRU01240"/>
    </source>
</evidence>
<evidence type="ECO:0000313" key="2">
    <source>
        <dbReference type="EMBL" id="KAK7418747.1"/>
    </source>
</evidence>
<dbReference type="PROSITE" id="PS51892">
    <property type="entry name" value="SUBTILASE"/>
    <property type="match status" value="1"/>
</dbReference>
<dbReference type="CDD" id="cd00306">
    <property type="entry name" value="Peptidases_S8_S53"/>
    <property type="match status" value="1"/>
</dbReference>
<organism evidence="2 3">
    <name type="scientific">Neonectria punicea</name>
    <dbReference type="NCBI Taxonomy" id="979145"/>
    <lineage>
        <taxon>Eukaryota</taxon>
        <taxon>Fungi</taxon>
        <taxon>Dikarya</taxon>
        <taxon>Ascomycota</taxon>
        <taxon>Pezizomycotina</taxon>
        <taxon>Sordariomycetes</taxon>
        <taxon>Hypocreomycetidae</taxon>
        <taxon>Hypocreales</taxon>
        <taxon>Nectriaceae</taxon>
        <taxon>Neonectria</taxon>
    </lineage>
</organism>
<dbReference type="SUPFAM" id="SSF52743">
    <property type="entry name" value="Subtilisin-like"/>
    <property type="match status" value="1"/>
</dbReference>